<accession>A0A540LB55</accession>
<name>A0A540LB55_MALBA</name>
<evidence type="ECO:0000256" key="1">
    <source>
        <dbReference type="SAM" id="MobiDB-lite"/>
    </source>
</evidence>
<reference evidence="2 3" key="1">
    <citation type="journal article" date="2019" name="G3 (Bethesda)">
        <title>Sequencing of a Wild Apple (Malus baccata) Genome Unravels the Differences Between Cultivated and Wild Apple Species Regarding Disease Resistance and Cold Tolerance.</title>
        <authorList>
            <person name="Chen X."/>
        </authorList>
    </citation>
    <scope>NUCLEOTIDE SEQUENCE [LARGE SCALE GENOMIC DNA]</scope>
    <source>
        <strain evidence="3">cv. Shandingzi</strain>
        <tissue evidence="2">Leaves</tissue>
    </source>
</reference>
<dbReference type="EMBL" id="VIEB01000668">
    <property type="protein sequence ID" value="TQD83697.1"/>
    <property type="molecule type" value="Genomic_DNA"/>
</dbReference>
<protein>
    <submittedName>
        <fullName evidence="2">Uncharacterized protein</fullName>
    </submittedName>
</protein>
<proteinExistence type="predicted"/>
<sequence length="113" mass="13301">MAQPWNDNSSFDEGNATFAMARAMYQHFQRRLEVEQVQNEPKHDGTSSCQQRVNRDREDSQVRCMHNYFSNPPLSPPCFSQARFLMRCELFDIIMEGVVNFDNYFPQRLSANK</sequence>
<gene>
    <name evidence="2" type="ORF">C1H46_030727</name>
</gene>
<feature type="compositionally biased region" description="Basic and acidic residues" evidence="1">
    <location>
        <begin position="34"/>
        <end position="45"/>
    </location>
</feature>
<feature type="region of interest" description="Disordered" evidence="1">
    <location>
        <begin position="34"/>
        <end position="56"/>
    </location>
</feature>
<dbReference type="Proteomes" id="UP000315295">
    <property type="component" value="Unassembled WGS sequence"/>
</dbReference>
<organism evidence="2 3">
    <name type="scientific">Malus baccata</name>
    <name type="common">Siberian crab apple</name>
    <name type="synonym">Pyrus baccata</name>
    <dbReference type="NCBI Taxonomy" id="106549"/>
    <lineage>
        <taxon>Eukaryota</taxon>
        <taxon>Viridiplantae</taxon>
        <taxon>Streptophyta</taxon>
        <taxon>Embryophyta</taxon>
        <taxon>Tracheophyta</taxon>
        <taxon>Spermatophyta</taxon>
        <taxon>Magnoliopsida</taxon>
        <taxon>eudicotyledons</taxon>
        <taxon>Gunneridae</taxon>
        <taxon>Pentapetalae</taxon>
        <taxon>rosids</taxon>
        <taxon>fabids</taxon>
        <taxon>Rosales</taxon>
        <taxon>Rosaceae</taxon>
        <taxon>Amygdaloideae</taxon>
        <taxon>Maleae</taxon>
        <taxon>Malus</taxon>
    </lineage>
</organism>
<dbReference type="AlphaFoldDB" id="A0A540LB55"/>
<evidence type="ECO:0000313" key="3">
    <source>
        <dbReference type="Proteomes" id="UP000315295"/>
    </source>
</evidence>
<evidence type="ECO:0000313" key="2">
    <source>
        <dbReference type="EMBL" id="TQD83697.1"/>
    </source>
</evidence>
<comment type="caution">
    <text evidence="2">The sequence shown here is derived from an EMBL/GenBank/DDBJ whole genome shotgun (WGS) entry which is preliminary data.</text>
</comment>
<keyword evidence="3" id="KW-1185">Reference proteome</keyword>